<dbReference type="EMBL" id="AHKC01012272">
    <property type="protein sequence ID" value="EKF30287.1"/>
    <property type="molecule type" value="Genomic_DNA"/>
</dbReference>
<evidence type="ECO:0000313" key="2">
    <source>
        <dbReference type="EMBL" id="EKF30287.1"/>
    </source>
</evidence>
<dbReference type="Proteomes" id="UP000007350">
    <property type="component" value="Unassembled WGS sequence"/>
</dbReference>
<evidence type="ECO:0000256" key="1">
    <source>
        <dbReference type="SAM" id="Phobius"/>
    </source>
</evidence>
<keyword evidence="1" id="KW-1133">Transmembrane helix</keyword>
<sequence length="42" mass="5311">MYFYMTNSFCIFFFSFVCVCRLCFVSSFFFFFFFFFLFFKGT</sequence>
<protein>
    <submittedName>
        <fullName evidence="2">Mg transporter, putative</fullName>
    </submittedName>
</protein>
<accession>K2NN48</accession>
<feature type="transmembrane region" description="Helical" evidence="1">
    <location>
        <begin position="12"/>
        <end position="39"/>
    </location>
</feature>
<feature type="non-terminal residue" evidence="2">
    <location>
        <position position="42"/>
    </location>
</feature>
<gene>
    <name evidence="2" type="ORF">MOQ_005904</name>
</gene>
<reference evidence="2 3" key="1">
    <citation type="journal article" date="2012" name="BMC Genomics">
        <title>Comparative genomic analysis of human infective Trypanosoma cruzi lineages with the bat-restricted subspecies T. cruzi marinkellei.</title>
        <authorList>
            <person name="Franzen O."/>
            <person name="Talavera-Lopez C."/>
            <person name="Ochaya S."/>
            <person name="Butler C.E."/>
            <person name="Messenger L.A."/>
            <person name="Lewis M.D."/>
            <person name="Llewellyn M.S."/>
            <person name="Marinkelle C.J."/>
            <person name="Tyler K.M."/>
            <person name="Miles M.A."/>
            <person name="Andersson B."/>
        </authorList>
    </citation>
    <scope>NUCLEOTIDE SEQUENCE [LARGE SCALE GENOMIC DNA]</scope>
    <source>
        <strain evidence="2 3">B7</strain>
    </source>
</reference>
<organism evidence="2 3">
    <name type="scientific">Trypanosoma cruzi marinkellei</name>
    <dbReference type="NCBI Taxonomy" id="85056"/>
    <lineage>
        <taxon>Eukaryota</taxon>
        <taxon>Discoba</taxon>
        <taxon>Euglenozoa</taxon>
        <taxon>Kinetoplastea</taxon>
        <taxon>Metakinetoplastina</taxon>
        <taxon>Trypanosomatida</taxon>
        <taxon>Trypanosomatidae</taxon>
        <taxon>Trypanosoma</taxon>
        <taxon>Schizotrypanum</taxon>
    </lineage>
</organism>
<dbReference type="AlphaFoldDB" id="K2NN48"/>
<proteinExistence type="predicted"/>
<keyword evidence="1" id="KW-0812">Transmembrane</keyword>
<name>K2NN48_TRYCR</name>
<keyword evidence="1" id="KW-0472">Membrane</keyword>
<comment type="caution">
    <text evidence="2">The sequence shown here is derived from an EMBL/GenBank/DDBJ whole genome shotgun (WGS) entry which is preliminary data.</text>
</comment>
<keyword evidence="3" id="KW-1185">Reference proteome</keyword>
<evidence type="ECO:0000313" key="3">
    <source>
        <dbReference type="Proteomes" id="UP000007350"/>
    </source>
</evidence>